<feature type="domain" description="HD-GYP" evidence="1">
    <location>
        <begin position="211"/>
        <end position="405"/>
    </location>
</feature>
<protein>
    <submittedName>
        <fullName evidence="2">Metal dependent phosphohydrolase</fullName>
    </submittedName>
</protein>
<dbReference type="InterPro" id="IPR052020">
    <property type="entry name" value="Cyclic_di-GMP/3'3'-cGAMP_PDE"/>
</dbReference>
<dbReference type="SMART" id="SM00471">
    <property type="entry name" value="HDc"/>
    <property type="match status" value="2"/>
</dbReference>
<dbReference type="STRING" id="868595.Desca_0009"/>
<gene>
    <name evidence="2" type="ordered locus">Desca_0009</name>
</gene>
<keyword evidence="2" id="KW-0378">Hydrolase</keyword>
<dbReference type="Pfam" id="PF01966">
    <property type="entry name" value="HD"/>
    <property type="match status" value="1"/>
</dbReference>
<dbReference type="InterPro" id="IPR037522">
    <property type="entry name" value="HD_GYP_dom"/>
</dbReference>
<dbReference type="RefSeq" id="WP_013809372.1">
    <property type="nucleotide sequence ID" value="NC_015565.1"/>
</dbReference>
<dbReference type="PANTHER" id="PTHR45228">
    <property type="entry name" value="CYCLIC DI-GMP PHOSPHODIESTERASE TM_0186-RELATED"/>
    <property type="match status" value="1"/>
</dbReference>
<name>F6B3U9_DESCC</name>
<proteinExistence type="predicted"/>
<dbReference type="InterPro" id="IPR006674">
    <property type="entry name" value="HD_domain"/>
</dbReference>
<dbReference type="EMBL" id="CP002736">
    <property type="protein sequence ID" value="AEF92914.1"/>
    <property type="molecule type" value="Genomic_DNA"/>
</dbReference>
<feature type="domain" description="HD-GYP" evidence="1">
    <location>
        <begin position="4"/>
        <end position="193"/>
    </location>
</feature>
<dbReference type="SUPFAM" id="SSF109604">
    <property type="entry name" value="HD-domain/PDEase-like"/>
    <property type="match status" value="2"/>
</dbReference>
<sequence>MDHFLTNYYKLLSSLSLAMDFSFHGLLRHHQRVALMALQIGKLYGLSQQQMETLFTAAILHDAGSSTWEEKGQIFKFDVISSANHCIKGYELFNGHLLFNSIADVILSHHDRWDGKNNISGLQRQEIPIESRIIHLADRVDVLIRDNLYILQQANPICQIINQQSGKLFDPLLVEAFTDLSKRECFWLDLHSEFITDILQHHCPLASKKLGLSEVIAIAETMAKVIDFKSPFTMKHSRGVAKTSNLLGKLAGLDEDECSILTVAGLLHDLGKLGIPDAILNKPGKLTDYEFRIIKRHTYYTYHILHMVNGFEQINHYASCHHETLNGTGYPFKLDRSDLKLGARIVAVADIFTALTEDRPYRPAMDKKLVINILRKQARIGAIDPDLTSLLLDHYEEAIYNQNIN</sequence>
<dbReference type="PANTHER" id="PTHR45228:SF1">
    <property type="entry name" value="CYCLIC DI-GMP PHOSPHODIESTERASE TM_0186"/>
    <property type="match status" value="1"/>
</dbReference>
<evidence type="ECO:0000313" key="2">
    <source>
        <dbReference type="EMBL" id="AEF92914.1"/>
    </source>
</evidence>
<dbReference type="PROSITE" id="PS51832">
    <property type="entry name" value="HD_GYP"/>
    <property type="match status" value="2"/>
</dbReference>
<reference evidence="2" key="1">
    <citation type="submission" date="2011-05" db="EMBL/GenBank/DDBJ databases">
        <title>Complete sequence of Desulfotomaculum carboxydivorans CO-1-SRB.</title>
        <authorList>
            <consortium name="US DOE Joint Genome Institute"/>
            <person name="Lucas S."/>
            <person name="Han J."/>
            <person name="Lapidus A."/>
            <person name="Cheng J.-F."/>
            <person name="Goodwin L."/>
            <person name="Pitluck S."/>
            <person name="Peters L."/>
            <person name="Mikhailova N."/>
            <person name="Lu M."/>
            <person name="Han C."/>
            <person name="Tapia R."/>
            <person name="Land M."/>
            <person name="Hauser L."/>
            <person name="Kyrpides N."/>
            <person name="Ivanova N."/>
            <person name="Pagani I."/>
            <person name="Stams A."/>
            <person name="Plugge C."/>
            <person name="Muyzer G."/>
            <person name="Kuever J."/>
            <person name="Parshina S."/>
            <person name="Ivanova A."/>
            <person name="Nazina T."/>
            <person name="Woyke T."/>
        </authorList>
    </citation>
    <scope>NUCLEOTIDE SEQUENCE [LARGE SCALE GENOMIC DNA]</scope>
    <source>
        <strain evidence="2">CO-1-SRB</strain>
    </source>
</reference>
<evidence type="ECO:0000259" key="1">
    <source>
        <dbReference type="PROSITE" id="PS51832"/>
    </source>
</evidence>
<dbReference type="CDD" id="cd00077">
    <property type="entry name" value="HDc"/>
    <property type="match status" value="2"/>
</dbReference>
<dbReference type="Pfam" id="PF13487">
    <property type="entry name" value="HD_5"/>
    <property type="match status" value="1"/>
</dbReference>
<dbReference type="Gene3D" id="1.10.3210.10">
    <property type="entry name" value="Hypothetical protein af1432"/>
    <property type="match status" value="2"/>
</dbReference>
<dbReference type="HOGENOM" id="CLU_040286_2_0_9"/>
<dbReference type="GO" id="GO:0016787">
    <property type="term" value="F:hydrolase activity"/>
    <property type="evidence" value="ECO:0007669"/>
    <property type="project" value="UniProtKB-KW"/>
</dbReference>
<dbReference type="Proteomes" id="UP000009226">
    <property type="component" value="Chromosome"/>
</dbReference>
<dbReference type="eggNOG" id="COG2206">
    <property type="taxonomic scope" value="Bacteria"/>
</dbReference>
<accession>F6B3U9</accession>
<dbReference type="InterPro" id="IPR003607">
    <property type="entry name" value="HD/PDEase_dom"/>
</dbReference>
<organism evidence="2 3">
    <name type="scientific">Desulfotomaculum nigrificans (strain DSM 14880 / VKM B-2319 / CO-1-SRB)</name>
    <name type="common">Desulfotomaculum carboxydivorans</name>
    <dbReference type="NCBI Taxonomy" id="868595"/>
    <lineage>
        <taxon>Bacteria</taxon>
        <taxon>Bacillati</taxon>
        <taxon>Bacillota</taxon>
        <taxon>Clostridia</taxon>
        <taxon>Eubacteriales</taxon>
        <taxon>Desulfotomaculaceae</taxon>
        <taxon>Desulfotomaculum</taxon>
    </lineage>
</organism>
<dbReference type="KEGG" id="dca:Desca_0009"/>
<dbReference type="AlphaFoldDB" id="F6B3U9"/>
<keyword evidence="3" id="KW-1185">Reference proteome</keyword>
<evidence type="ECO:0000313" key="3">
    <source>
        <dbReference type="Proteomes" id="UP000009226"/>
    </source>
</evidence>